<dbReference type="PANTHER" id="PTHR37984">
    <property type="entry name" value="PROTEIN CBG26694"/>
    <property type="match status" value="1"/>
</dbReference>
<dbReference type="InterPro" id="IPR001969">
    <property type="entry name" value="Aspartic_peptidase_AS"/>
</dbReference>
<dbReference type="Pfam" id="PF17921">
    <property type="entry name" value="Integrase_H2C2"/>
    <property type="match status" value="1"/>
</dbReference>
<keyword evidence="22" id="KW-1185">Reference proteome</keyword>
<dbReference type="Pfam" id="PF24626">
    <property type="entry name" value="SH3_Tf2-1"/>
    <property type="match status" value="1"/>
</dbReference>
<dbReference type="GO" id="GO:0003887">
    <property type="term" value="F:DNA-directed DNA polymerase activity"/>
    <property type="evidence" value="ECO:0007669"/>
    <property type="project" value="UniProtKB-KW"/>
</dbReference>
<feature type="domain" description="Integrase catalytic" evidence="20">
    <location>
        <begin position="1182"/>
        <end position="1345"/>
    </location>
</feature>
<dbReference type="Gene3D" id="3.10.20.370">
    <property type="match status" value="1"/>
</dbReference>
<evidence type="ECO:0000256" key="13">
    <source>
        <dbReference type="ARBA" id="ARBA00022932"/>
    </source>
</evidence>
<dbReference type="InterPro" id="IPR001878">
    <property type="entry name" value="Znf_CCHC"/>
</dbReference>
<dbReference type="PANTHER" id="PTHR37984:SF5">
    <property type="entry name" value="PROTEIN NYNRIN-LIKE"/>
    <property type="match status" value="1"/>
</dbReference>
<dbReference type="Proteomes" id="UP001165190">
    <property type="component" value="Unassembled WGS sequence"/>
</dbReference>
<dbReference type="InterPro" id="IPR043502">
    <property type="entry name" value="DNA/RNA_pol_sf"/>
</dbReference>
<evidence type="ECO:0000256" key="9">
    <source>
        <dbReference type="ARBA" id="ARBA00022801"/>
    </source>
</evidence>
<dbReference type="Pfam" id="PF00078">
    <property type="entry name" value="RVT_1"/>
    <property type="match status" value="1"/>
</dbReference>
<evidence type="ECO:0000313" key="21">
    <source>
        <dbReference type="EMBL" id="GMJ07584.1"/>
    </source>
</evidence>
<organism evidence="21 22">
    <name type="scientific">Hibiscus trionum</name>
    <name type="common">Flower of an hour</name>
    <dbReference type="NCBI Taxonomy" id="183268"/>
    <lineage>
        <taxon>Eukaryota</taxon>
        <taxon>Viridiplantae</taxon>
        <taxon>Streptophyta</taxon>
        <taxon>Embryophyta</taxon>
        <taxon>Tracheophyta</taxon>
        <taxon>Spermatophyta</taxon>
        <taxon>Magnoliopsida</taxon>
        <taxon>eudicotyledons</taxon>
        <taxon>Gunneridae</taxon>
        <taxon>Pentapetalae</taxon>
        <taxon>rosids</taxon>
        <taxon>malvids</taxon>
        <taxon>Malvales</taxon>
        <taxon>Malvaceae</taxon>
        <taxon>Malvoideae</taxon>
        <taxon>Hibiscus</taxon>
    </lineage>
</organism>
<dbReference type="InterPro" id="IPR016197">
    <property type="entry name" value="Chromo-like_dom_sf"/>
</dbReference>
<evidence type="ECO:0000256" key="1">
    <source>
        <dbReference type="ARBA" id="ARBA00012493"/>
    </source>
</evidence>
<keyword evidence="14" id="KW-0238">DNA-binding</keyword>
<dbReference type="Gene3D" id="3.30.70.270">
    <property type="match status" value="2"/>
</dbReference>
<evidence type="ECO:0000256" key="16">
    <source>
        <dbReference type="PROSITE-ProRule" id="PRU00047"/>
    </source>
</evidence>
<dbReference type="InterPro" id="IPR000477">
    <property type="entry name" value="RT_dom"/>
</dbReference>
<protein>
    <recommendedName>
        <fullName evidence="1">RNA-directed DNA polymerase</fullName>
        <ecNumber evidence="1">2.7.7.49</ecNumber>
    </recommendedName>
</protein>
<proteinExistence type="predicted"/>
<dbReference type="FunFam" id="3.30.70.270:FF:000020">
    <property type="entry name" value="Transposon Tf2-6 polyprotein-like Protein"/>
    <property type="match status" value="1"/>
</dbReference>
<dbReference type="Pfam" id="PF17917">
    <property type="entry name" value="RT_RNaseH"/>
    <property type="match status" value="1"/>
</dbReference>
<keyword evidence="16" id="KW-0863">Zinc-finger</keyword>
<keyword evidence="16" id="KW-0862">Zinc</keyword>
<evidence type="ECO:0000256" key="6">
    <source>
        <dbReference type="ARBA" id="ARBA00022723"/>
    </source>
</evidence>
<keyword evidence="5" id="KW-0540">Nuclease</keyword>
<evidence type="ECO:0000256" key="8">
    <source>
        <dbReference type="ARBA" id="ARBA00022759"/>
    </source>
</evidence>
<keyword evidence="12" id="KW-0695">RNA-directed DNA polymerase</keyword>
<dbReference type="FunFam" id="3.10.10.10:FF:000007">
    <property type="entry name" value="Retrovirus-related Pol polyprotein from transposon 17.6-like Protein"/>
    <property type="match status" value="1"/>
</dbReference>
<evidence type="ECO:0000259" key="19">
    <source>
        <dbReference type="PROSITE" id="PS50878"/>
    </source>
</evidence>
<dbReference type="GO" id="GO:0003677">
    <property type="term" value="F:DNA binding"/>
    <property type="evidence" value="ECO:0007669"/>
    <property type="project" value="UniProtKB-KW"/>
</dbReference>
<dbReference type="Gene3D" id="2.40.70.10">
    <property type="entry name" value="Acid Proteases"/>
    <property type="match status" value="1"/>
</dbReference>
<evidence type="ECO:0000256" key="15">
    <source>
        <dbReference type="ARBA" id="ARBA00023172"/>
    </source>
</evidence>
<dbReference type="InterPro" id="IPR036397">
    <property type="entry name" value="RNaseH_sf"/>
</dbReference>
<dbReference type="InterPro" id="IPR041588">
    <property type="entry name" value="Integrase_H2C2"/>
</dbReference>
<name>A0A9W7MMG1_HIBTR</name>
<dbReference type="CDD" id="cd01647">
    <property type="entry name" value="RT_LTR"/>
    <property type="match status" value="1"/>
</dbReference>
<dbReference type="Gene3D" id="3.30.420.10">
    <property type="entry name" value="Ribonuclease H-like superfamily/Ribonuclease H"/>
    <property type="match status" value="1"/>
</dbReference>
<dbReference type="GO" id="GO:0015074">
    <property type="term" value="P:DNA integration"/>
    <property type="evidence" value="ECO:0007669"/>
    <property type="project" value="UniProtKB-KW"/>
</dbReference>
<feature type="region of interest" description="Disordered" evidence="17">
    <location>
        <begin position="383"/>
        <end position="426"/>
    </location>
</feature>
<evidence type="ECO:0000256" key="5">
    <source>
        <dbReference type="ARBA" id="ARBA00022722"/>
    </source>
</evidence>
<evidence type="ECO:0000256" key="4">
    <source>
        <dbReference type="ARBA" id="ARBA00022695"/>
    </source>
</evidence>
<dbReference type="GO" id="GO:0004190">
    <property type="term" value="F:aspartic-type endopeptidase activity"/>
    <property type="evidence" value="ECO:0007669"/>
    <property type="project" value="UniProtKB-KW"/>
</dbReference>
<gene>
    <name evidence="21" type="ORF">HRI_004427600</name>
</gene>
<dbReference type="GO" id="GO:0003964">
    <property type="term" value="F:RNA-directed DNA polymerase activity"/>
    <property type="evidence" value="ECO:0007669"/>
    <property type="project" value="UniProtKB-KW"/>
</dbReference>
<keyword evidence="3" id="KW-0808">Transferase</keyword>
<dbReference type="Gene3D" id="4.10.60.10">
    <property type="entry name" value="Zinc finger, CCHC-type"/>
    <property type="match status" value="1"/>
</dbReference>
<dbReference type="GO" id="GO:0004519">
    <property type="term" value="F:endonuclease activity"/>
    <property type="evidence" value="ECO:0007669"/>
    <property type="project" value="UniProtKB-KW"/>
</dbReference>
<feature type="region of interest" description="Disordered" evidence="17">
    <location>
        <begin position="1"/>
        <end position="65"/>
    </location>
</feature>
<dbReference type="InterPro" id="IPR021109">
    <property type="entry name" value="Peptidase_aspartic_dom_sf"/>
</dbReference>
<accession>A0A9W7MMG1</accession>
<keyword evidence="13" id="KW-0239">DNA-directed DNA polymerase</keyword>
<feature type="domain" description="Reverse transcriptase" evidence="19">
    <location>
        <begin position="651"/>
        <end position="830"/>
    </location>
</feature>
<dbReference type="Pfam" id="PF00385">
    <property type="entry name" value="Chromo"/>
    <property type="match status" value="1"/>
</dbReference>
<evidence type="ECO:0000256" key="12">
    <source>
        <dbReference type="ARBA" id="ARBA00022918"/>
    </source>
</evidence>
<keyword evidence="8" id="KW-0255">Endonuclease</keyword>
<dbReference type="PROSITE" id="PS50994">
    <property type="entry name" value="INTEGRASE"/>
    <property type="match status" value="1"/>
</dbReference>
<reference evidence="21" key="1">
    <citation type="submission" date="2023-05" db="EMBL/GenBank/DDBJ databases">
        <title>Genome and transcriptome analyses reveal genes involved in the formation of fine ridges on petal epidermal cells in Hibiscus trionum.</title>
        <authorList>
            <person name="Koshimizu S."/>
            <person name="Masuda S."/>
            <person name="Ishii T."/>
            <person name="Shirasu K."/>
            <person name="Hoshino A."/>
            <person name="Arita M."/>
        </authorList>
    </citation>
    <scope>NUCLEOTIDE SEQUENCE</scope>
    <source>
        <strain evidence="21">Hamamatsu line</strain>
    </source>
</reference>
<dbReference type="InterPro" id="IPR056924">
    <property type="entry name" value="SH3_Tf2-1"/>
</dbReference>
<keyword evidence="7" id="KW-0064">Aspartyl protease</keyword>
<dbReference type="PROSITE" id="PS00141">
    <property type="entry name" value="ASP_PROTEASE"/>
    <property type="match status" value="1"/>
</dbReference>
<feature type="compositionally biased region" description="Polar residues" evidence="17">
    <location>
        <begin position="309"/>
        <end position="325"/>
    </location>
</feature>
<evidence type="ECO:0000259" key="20">
    <source>
        <dbReference type="PROSITE" id="PS50994"/>
    </source>
</evidence>
<dbReference type="Gene3D" id="3.10.10.10">
    <property type="entry name" value="HIV Type 1 Reverse Transcriptase, subunit A, domain 1"/>
    <property type="match status" value="1"/>
</dbReference>
<keyword evidence="9" id="KW-0378">Hydrolase</keyword>
<feature type="compositionally biased region" description="Basic and acidic residues" evidence="17">
    <location>
        <begin position="277"/>
        <end position="298"/>
    </location>
</feature>
<dbReference type="Pfam" id="PF03732">
    <property type="entry name" value="Retrotrans_gag"/>
    <property type="match status" value="1"/>
</dbReference>
<evidence type="ECO:0000256" key="17">
    <source>
        <dbReference type="SAM" id="MobiDB-lite"/>
    </source>
</evidence>
<dbReference type="Gene3D" id="1.10.340.70">
    <property type="match status" value="1"/>
</dbReference>
<dbReference type="EMBL" id="BSYR01000048">
    <property type="protein sequence ID" value="GMJ07584.1"/>
    <property type="molecule type" value="Genomic_DNA"/>
</dbReference>
<dbReference type="SUPFAM" id="SSF50630">
    <property type="entry name" value="Acid proteases"/>
    <property type="match status" value="1"/>
</dbReference>
<evidence type="ECO:0000256" key="2">
    <source>
        <dbReference type="ARBA" id="ARBA00022670"/>
    </source>
</evidence>
<dbReference type="EC" id="2.7.7.49" evidence="1"/>
<dbReference type="GO" id="GO:0006508">
    <property type="term" value="P:proteolysis"/>
    <property type="evidence" value="ECO:0007669"/>
    <property type="project" value="UniProtKB-KW"/>
</dbReference>
<dbReference type="InterPro" id="IPR023780">
    <property type="entry name" value="Chromo_domain"/>
</dbReference>
<dbReference type="CDD" id="cd00303">
    <property type="entry name" value="retropepsin_like"/>
    <property type="match status" value="1"/>
</dbReference>
<dbReference type="GO" id="GO:0008270">
    <property type="term" value="F:zinc ion binding"/>
    <property type="evidence" value="ECO:0007669"/>
    <property type="project" value="UniProtKB-KW"/>
</dbReference>
<keyword evidence="6" id="KW-0479">Metal-binding</keyword>
<sequence>MSESLLARDNESPRESSNEDGSVRMKTNAPGQSNPLEQADPPRRSEPREPTPPPEPNQTTLTIPTVQSAQRECLLSMKEMFDQLVMNIRREQPNPVVATPSRAPIDKLAQHRATTFTGENEEKPEEAENWLERTTQILTRQLQCSDEHKLECAIALLADEALSWWETTTLTAPAESVTWKFFVDEFKKKYINEQYLADRRKKFLHLKQANRPIEQYVADFCKYCKYGSEYIKTEKDKCRMFIDGLSDELSPMFTALDITDFQILVNRVIATESKMQNAEKRKSGFRTDKKRKSDDKSQWSKKPKHQKESSSTYIPFTRNNFQPQHSNKMATPVVSINSTGNVDRPPVCKFCQKNHFGQCRTQANLCYACGADDHYIRDCPKRNDQSFVRPANQSSVPSSRGKHPRQVQSNNPGKGKAAQSKATTYQESRVPARVYHIRGKEEEESPDVIAGTVELNLKPVYALIDSGSTHSFICSYLLDELKLKPETVQTGIIVSNPIGGSMPINLICKDCQITIQNIPFPCNLYVLPKCEFDLVLGLDWLGKHEAWIDCQNRRLYLRGLGKESILLIDKKPTSIFAAMALQDKLDFSLPEMPVVSEFSDVFPEELPGLPSTREVEFKIEVQPGTNPVSITPYRMAPVELKELKKQIQELEDKGFIRPSISPWGAPVLFVKKKDGTMRLCIDYRQLNKVTIKNKYPLPRIEDLFDQLKHAAVFSKIDLRSGYYQMRVREEDVPKTAFRTRYGHYEFLVMPFGLTNAPAAFMDLMNRVFKPYLDKFVVVFIDDILVYSRNKEEHADHLRIVLQTLRNHQLFAKFTKCEFWLSEISFLGHIISAEGIKVDSKKIQAILDWRPPRNVSEVRSFLGLAGYYRKFVKGFSTIAAPLTKLLRKDVIFEWSEKQQRSFDQLKQALTHAPVLIQPESGKEFIVYSDASHSGLGCVLMQEGNVIAYASRQLKQHELNYPTHDLELAAIVFALKIWRHYLYGERCKLFTDHKSLKYLLTQKDLNLRQRRWLELLKDYDLTIDYHPGKANVVADALSRKPNLSSLAINAHFRLCKARNYLNELQVQSTLITRIKELQQIDPELQKINSKLESNSDFSVKSNGLLYFKDRICVPNNKELQDEILQEAHQSSFSIHPGSVKMYKDLKLLYWWPGMKTAINDYVAKCLNCQRVKAEHQVPTGLLQPLKFPQWKWEQITMDFVTGLPCSPRKCDAIWVIVDRFTKSAHFIPVRMNLSLEALAELYIREVIRLHGVPISIVSDRDPRFTARFWKSLHKALGTRLNLSTAFHPQSDGQSERVIQILEDMLRACIIDFGKNWEKSLPLVEFAYNNSFQSSIQMAPFEALYGRKCRTPLCWSELGDNKVLGPQLLRETEEQVQIIHSRLKQAFDRQKSYADLKRRDIQHQNGDKVFLKVSPWKKVFRFGKRGKLSPRFIGPFEVVERIGPVAYRLALPPEFDKIHNVFHVSMLRRYRSDPSHVLEPEEVELNPDLSYEEEPVQILDREVKRLRNKSVPLVKVLWRNHNVEEATWEPEDTMKKQYPHLFDSGKIRGRIFFFRGGELSHPKNRSSRN</sequence>
<evidence type="ECO:0000256" key="3">
    <source>
        <dbReference type="ARBA" id="ARBA00022679"/>
    </source>
</evidence>
<feature type="compositionally biased region" description="Basic and acidic residues" evidence="17">
    <location>
        <begin position="1"/>
        <end position="23"/>
    </location>
</feature>
<evidence type="ECO:0000259" key="18">
    <source>
        <dbReference type="PROSITE" id="PS50158"/>
    </source>
</evidence>
<keyword evidence="15" id="KW-0233">DNA recombination</keyword>
<evidence type="ECO:0000256" key="14">
    <source>
        <dbReference type="ARBA" id="ARBA00023125"/>
    </source>
</evidence>
<evidence type="ECO:0000256" key="11">
    <source>
        <dbReference type="ARBA" id="ARBA00022908"/>
    </source>
</evidence>
<dbReference type="PROSITE" id="PS50878">
    <property type="entry name" value="RT_POL"/>
    <property type="match status" value="1"/>
</dbReference>
<dbReference type="InterPro" id="IPR041373">
    <property type="entry name" value="RT_RNaseH"/>
</dbReference>
<dbReference type="Pfam" id="PF08284">
    <property type="entry name" value="RVP_2"/>
    <property type="match status" value="1"/>
</dbReference>
<evidence type="ECO:0000313" key="22">
    <source>
        <dbReference type="Proteomes" id="UP001165190"/>
    </source>
</evidence>
<feature type="domain" description="CCHC-type" evidence="18">
    <location>
        <begin position="366"/>
        <end position="381"/>
    </location>
</feature>
<dbReference type="OrthoDB" id="992078at2759"/>
<dbReference type="SMART" id="SM00343">
    <property type="entry name" value="ZnF_C2HC"/>
    <property type="match status" value="1"/>
</dbReference>
<feature type="compositionally biased region" description="Basic and acidic residues" evidence="17">
    <location>
        <begin position="40"/>
        <end position="49"/>
    </location>
</feature>
<keyword evidence="2" id="KW-0645">Protease</keyword>
<comment type="caution">
    <text evidence="21">The sequence shown here is derived from an EMBL/GenBank/DDBJ whole genome shotgun (WGS) entry which is preliminary data.</text>
</comment>
<evidence type="ECO:0000256" key="10">
    <source>
        <dbReference type="ARBA" id="ARBA00022842"/>
    </source>
</evidence>
<dbReference type="PROSITE" id="PS50158">
    <property type="entry name" value="ZF_CCHC"/>
    <property type="match status" value="1"/>
</dbReference>
<dbReference type="SUPFAM" id="SSF53098">
    <property type="entry name" value="Ribonuclease H-like"/>
    <property type="match status" value="1"/>
</dbReference>
<keyword evidence="11" id="KW-0229">DNA integration</keyword>
<dbReference type="GO" id="GO:0006310">
    <property type="term" value="P:DNA recombination"/>
    <property type="evidence" value="ECO:0007669"/>
    <property type="project" value="UniProtKB-KW"/>
</dbReference>
<dbReference type="InterPro" id="IPR001584">
    <property type="entry name" value="Integrase_cat-core"/>
</dbReference>
<dbReference type="FunFam" id="3.10.20.370:FF:000001">
    <property type="entry name" value="Retrovirus-related Pol polyprotein from transposon 17.6-like protein"/>
    <property type="match status" value="1"/>
</dbReference>
<dbReference type="SUPFAM" id="SSF54160">
    <property type="entry name" value="Chromo domain-like"/>
    <property type="match status" value="1"/>
</dbReference>
<dbReference type="InterPro" id="IPR043128">
    <property type="entry name" value="Rev_trsase/Diguanyl_cyclase"/>
</dbReference>
<feature type="region of interest" description="Disordered" evidence="17">
    <location>
        <begin position="276"/>
        <end position="325"/>
    </location>
</feature>
<dbReference type="CDD" id="cd09274">
    <property type="entry name" value="RNase_HI_RT_Ty3"/>
    <property type="match status" value="1"/>
</dbReference>
<dbReference type="InterPro" id="IPR012337">
    <property type="entry name" value="RNaseH-like_sf"/>
</dbReference>
<dbReference type="InterPro" id="IPR005162">
    <property type="entry name" value="Retrotrans_gag_dom"/>
</dbReference>
<dbReference type="InterPro" id="IPR050951">
    <property type="entry name" value="Retrovirus_Pol_polyprotein"/>
</dbReference>
<keyword evidence="4" id="KW-0548">Nucleotidyltransferase</keyword>
<keyword evidence="10" id="KW-0460">Magnesium</keyword>
<evidence type="ECO:0000256" key="7">
    <source>
        <dbReference type="ARBA" id="ARBA00022750"/>
    </source>
</evidence>
<dbReference type="SUPFAM" id="SSF56672">
    <property type="entry name" value="DNA/RNA polymerases"/>
    <property type="match status" value="1"/>
</dbReference>